<sequence>MASNSSNFLIAEAQLVLDEARRQKSERIKTLGSPIQLSGKALSIQVRGNYAWVAENTAVARKLDLESGKTTQLYKGHMGPVTTLAFCDKVPRSGDERILITGAWDQTKELLSSTPKAHGDFVKSLFVLPSINLLVSSGSDKMVRFWDLSTPQQKESLRSMGSISSHTRPVECLDGKVLSDTSAILYTADTMGVIKSWILTTEGGPSPRWRGSLQEELGHHRTRINEMLYGNGHLWTDHPPKRPTPPIAHPVAVRSILPLALTELAEPYLITGAGDYLRVYDLSTPEEPELLRDLDAHWHDITAIRLWKRSSLGLDGQTRIEPWVISTSLDGTIRRWRLSELLVPAPLTGSTPPATVSVPDDHTDGFQMTEDEERELAELLD</sequence>
<evidence type="ECO:0000256" key="1">
    <source>
        <dbReference type="ARBA" id="ARBA00022574"/>
    </source>
</evidence>
<reference evidence="4" key="2">
    <citation type="submission" date="2021-10" db="EMBL/GenBank/DDBJ databases">
        <title>Phylogenomics reveals ancestral predisposition of the termite-cultivated fungus Termitomyces towards a domesticated lifestyle.</title>
        <authorList>
            <person name="Auxier B."/>
            <person name="Grum-Grzhimaylo A."/>
            <person name="Cardenas M.E."/>
            <person name="Lodge J.D."/>
            <person name="Laessoe T."/>
            <person name="Pedersen O."/>
            <person name="Smith M.E."/>
            <person name="Kuyper T.W."/>
            <person name="Franco-Molano E.A."/>
            <person name="Baroni T.J."/>
            <person name="Aanen D.K."/>
        </authorList>
    </citation>
    <scope>NUCLEOTIDE SEQUENCE</scope>
    <source>
        <strain evidence="4">AP01</strain>
        <tissue evidence="4">Mycelium</tissue>
    </source>
</reference>
<dbReference type="SMART" id="SM00320">
    <property type="entry name" value="WD40"/>
    <property type="match status" value="3"/>
</dbReference>
<dbReference type="AlphaFoldDB" id="A0A9P7GEV3"/>
<reference evidence="4" key="1">
    <citation type="submission" date="2020-07" db="EMBL/GenBank/DDBJ databases">
        <authorList>
            <person name="Nieuwenhuis M."/>
            <person name="Van De Peppel L.J.J."/>
        </authorList>
    </citation>
    <scope>NUCLEOTIDE SEQUENCE</scope>
    <source>
        <strain evidence="4">AP01</strain>
        <tissue evidence="4">Mycelium</tissue>
    </source>
</reference>
<dbReference type="InterPro" id="IPR036322">
    <property type="entry name" value="WD40_repeat_dom_sf"/>
</dbReference>
<protein>
    <recommendedName>
        <fullName evidence="6">WD40 repeat-like protein</fullName>
    </recommendedName>
</protein>
<dbReference type="InterPro" id="IPR015943">
    <property type="entry name" value="WD40/YVTN_repeat-like_dom_sf"/>
</dbReference>
<dbReference type="PANTHER" id="PTHR19848:SF8">
    <property type="entry name" value="F-BOX AND WD REPEAT DOMAIN CONTAINING 7"/>
    <property type="match status" value="1"/>
</dbReference>
<dbReference type="Proteomes" id="UP000775547">
    <property type="component" value="Unassembled WGS sequence"/>
</dbReference>
<evidence type="ECO:0000256" key="2">
    <source>
        <dbReference type="ARBA" id="ARBA00022737"/>
    </source>
</evidence>
<dbReference type="OrthoDB" id="6262491at2759"/>
<keyword evidence="1 3" id="KW-0853">WD repeat</keyword>
<proteinExistence type="predicted"/>
<keyword evidence="2" id="KW-0677">Repeat</keyword>
<dbReference type="PROSITE" id="PS50294">
    <property type="entry name" value="WD_REPEATS_REGION"/>
    <property type="match status" value="1"/>
</dbReference>
<dbReference type="InterPro" id="IPR019775">
    <property type="entry name" value="WD40_repeat_CS"/>
</dbReference>
<gene>
    <name evidence="4" type="ORF">DXG03_005039</name>
</gene>
<evidence type="ECO:0000313" key="5">
    <source>
        <dbReference type="Proteomes" id="UP000775547"/>
    </source>
</evidence>
<dbReference type="Gene3D" id="2.130.10.10">
    <property type="entry name" value="YVTN repeat-like/Quinoprotein amine dehydrogenase"/>
    <property type="match status" value="2"/>
</dbReference>
<dbReference type="SUPFAM" id="SSF50978">
    <property type="entry name" value="WD40 repeat-like"/>
    <property type="match status" value="1"/>
</dbReference>
<dbReference type="PROSITE" id="PS50082">
    <property type="entry name" value="WD_REPEATS_2"/>
    <property type="match status" value="1"/>
</dbReference>
<organism evidence="4 5">
    <name type="scientific">Asterophora parasitica</name>
    <dbReference type="NCBI Taxonomy" id="117018"/>
    <lineage>
        <taxon>Eukaryota</taxon>
        <taxon>Fungi</taxon>
        <taxon>Dikarya</taxon>
        <taxon>Basidiomycota</taxon>
        <taxon>Agaricomycotina</taxon>
        <taxon>Agaricomycetes</taxon>
        <taxon>Agaricomycetidae</taxon>
        <taxon>Agaricales</taxon>
        <taxon>Tricholomatineae</taxon>
        <taxon>Lyophyllaceae</taxon>
        <taxon>Asterophora</taxon>
    </lineage>
</organism>
<evidence type="ECO:0000256" key="3">
    <source>
        <dbReference type="PROSITE-ProRule" id="PRU00221"/>
    </source>
</evidence>
<dbReference type="InterPro" id="IPR001680">
    <property type="entry name" value="WD40_rpt"/>
</dbReference>
<comment type="caution">
    <text evidence="4">The sequence shown here is derived from an EMBL/GenBank/DDBJ whole genome shotgun (WGS) entry which is preliminary data.</text>
</comment>
<name>A0A9P7GEV3_9AGAR</name>
<accession>A0A9P7GEV3</accession>
<dbReference type="PANTHER" id="PTHR19848">
    <property type="entry name" value="WD40 REPEAT PROTEIN"/>
    <property type="match status" value="1"/>
</dbReference>
<evidence type="ECO:0000313" key="4">
    <source>
        <dbReference type="EMBL" id="KAG5645892.1"/>
    </source>
</evidence>
<dbReference type="PROSITE" id="PS00678">
    <property type="entry name" value="WD_REPEATS_1"/>
    <property type="match status" value="1"/>
</dbReference>
<dbReference type="EMBL" id="JABCKV010000030">
    <property type="protein sequence ID" value="KAG5645892.1"/>
    <property type="molecule type" value="Genomic_DNA"/>
</dbReference>
<feature type="repeat" description="WD" evidence="3">
    <location>
        <begin position="115"/>
        <end position="156"/>
    </location>
</feature>
<evidence type="ECO:0008006" key="6">
    <source>
        <dbReference type="Google" id="ProtNLM"/>
    </source>
</evidence>
<dbReference type="Pfam" id="PF00400">
    <property type="entry name" value="WD40"/>
    <property type="match status" value="1"/>
</dbReference>
<keyword evidence="5" id="KW-1185">Reference proteome</keyword>